<comment type="caution">
    <text evidence="1">The sequence shown here is derived from an EMBL/GenBank/DDBJ whole genome shotgun (WGS) entry which is preliminary data.</text>
</comment>
<reference evidence="1 2" key="1">
    <citation type="journal article" date="2016" name="BMC Genomics">
        <title>Combined genomic and structural analyses of a cultured magnetotactic bacterium reveals its niche adaptation to a dynamic environment.</title>
        <authorList>
            <person name="Araujo A.C."/>
            <person name="Morillo V."/>
            <person name="Cypriano J."/>
            <person name="Teixeira L.C."/>
            <person name="Leao P."/>
            <person name="Lyra S."/>
            <person name="Almeida L.G."/>
            <person name="Bazylinski D.A."/>
            <person name="Vasconcellos A.T."/>
            <person name="Abreu F."/>
            <person name="Lins U."/>
        </authorList>
    </citation>
    <scope>NUCLEOTIDE SEQUENCE [LARGE SCALE GENOMIC DNA]</scope>
    <source>
        <strain evidence="1 2">IT-1</strain>
    </source>
</reference>
<dbReference type="STRING" id="1434232.MAIT1_02321"/>
<keyword evidence="2" id="KW-1185">Reference proteome</keyword>
<proteinExistence type="predicted"/>
<accession>A0A1Y2K3L1</accession>
<sequence length="203" mass="22982">MQRGVTTTYPDGKGDTMLLDTFNEDQLLFNTNVLAKTSDGDQMAFRGDLVLEEGEYHELSGKKLAAKAVLYQAVMLTDDSKIKLMSGCLRELELLPLFVKKYGEYLAEECTPVFYVMNIRKECVVELEGKKYLLLGADKAMVWNDLMELYYLEKADFKGQSSGDKMITMYDGAKDLKVSKYETVLFHDLKGETVELEEGYGPV</sequence>
<dbReference type="AlphaFoldDB" id="A0A1Y2K3L1"/>
<dbReference type="Proteomes" id="UP000194003">
    <property type="component" value="Unassembled WGS sequence"/>
</dbReference>
<organism evidence="1 2">
    <name type="scientific">Magnetofaba australis IT-1</name>
    <dbReference type="NCBI Taxonomy" id="1434232"/>
    <lineage>
        <taxon>Bacteria</taxon>
        <taxon>Pseudomonadati</taxon>
        <taxon>Pseudomonadota</taxon>
        <taxon>Magnetococcia</taxon>
        <taxon>Magnetococcales</taxon>
        <taxon>Magnetococcaceae</taxon>
        <taxon>Magnetofaba</taxon>
    </lineage>
</organism>
<name>A0A1Y2K3L1_9PROT</name>
<evidence type="ECO:0000313" key="1">
    <source>
        <dbReference type="EMBL" id="OSM02216.1"/>
    </source>
</evidence>
<dbReference type="EMBL" id="LVJN01000020">
    <property type="protein sequence ID" value="OSM02216.1"/>
    <property type="molecule type" value="Genomic_DNA"/>
</dbReference>
<evidence type="ECO:0000313" key="2">
    <source>
        <dbReference type="Proteomes" id="UP000194003"/>
    </source>
</evidence>
<protein>
    <submittedName>
        <fullName evidence="1">Uncharacterized protein</fullName>
    </submittedName>
</protein>
<gene>
    <name evidence="1" type="ORF">MAIT1_02321</name>
</gene>